<feature type="compositionally biased region" description="Low complexity" evidence="1">
    <location>
        <begin position="150"/>
        <end position="167"/>
    </location>
</feature>
<feature type="compositionally biased region" description="Low complexity" evidence="1">
    <location>
        <begin position="11"/>
        <end position="29"/>
    </location>
</feature>
<gene>
    <name evidence="4" type="ORF">NA57DRAFT_72919</name>
</gene>
<feature type="domain" description="SMODS and SLOG-associating 2TM effector" evidence="3">
    <location>
        <begin position="310"/>
        <end position="428"/>
    </location>
</feature>
<dbReference type="Proteomes" id="UP000799772">
    <property type="component" value="Unassembled WGS sequence"/>
</dbReference>
<feature type="transmembrane region" description="Helical" evidence="2">
    <location>
        <begin position="322"/>
        <end position="348"/>
    </location>
</feature>
<accession>A0A9P4IN46</accession>
<feature type="compositionally biased region" description="Low complexity" evidence="1">
    <location>
        <begin position="452"/>
        <end position="470"/>
    </location>
</feature>
<dbReference type="NCBIfam" id="NF033635">
    <property type="entry name" value="SLATT_fungal"/>
    <property type="match status" value="1"/>
</dbReference>
<feature type="region of interest" description="Disordered" evidence="1">
    <location>
        <begin position="434"/>
        <end position="470"/>
    </location>
</feature>
<keyword evidence="2" id="KW-1133">Transmembrane helix</keyword>
<feature type="region of interest" description="Disordered" evidence="1">
    <location>
        <begin position="1"/>
        <end position="213"/>
    </location>
</feature>
<evidence type="ECO:0000256" key="1">
    <source>
        <dbReference type="SAM" id="MobiDB-lite"/>
    </source>
</evidence>
<dbReference type="InterPro" id="IPR041622">
    <property type="entry name" value="SLATT_fungi"/>
</dbReference>
<keyword evidence="2" id="KW-0472">Membrane</keyword>
<dbReference type="AlphaFoldDB" id="A0A9P4IN46"/>
<evidence type="ECO:0000313" key="4">
    <source>
        <dbReference type="EMBL" id="KAF2101477.1"/>
    </source>
</evidence>
<evidence type="ECO:0000256" key="2">
    <source>
        <dbReference type="SAM" id="Phobius"/>
    </source>
</evidence>
<protein>
    <recommendedName>
        <fullName evidence="3">SMODS and SLOG-associating 2TM effector domain-containing protein</fullName>
    </recommendedName>
</protein>
<keyword evidence="2" id="KW-0812">Transmembrane</keyword>
<dbReference type="EMBL" id="ML978123">
    <property type="protein sequence ID" value="KAF2101477.1"/>
    <property type="molecule type" value="Genomic_DNA"/>
</dbReference>
<reference evidence="4" key="1">
    <citation type="journal article" date="2020" name="Stud. Mycol.">
        <title>101 Dothideomycetes genomes: a test case for predicting lifestyles and emergence of pathogens.</title>
        <authorList>
            <person name="Haridas S."/>
            <person name="Albert R."/>
            <person name="Binder M."/>
            <person name="Bloem J."/>
            <person name="Labutti K."/>
            <person name="Salamov A."/>
            <person name="Andreopoulos B."/>
            <person name="Baker S."/>
            <person name="Barry K."/>
            <person name="Bills G."/>
            <person name="Bluhm B."/>
            <person name="Cannon C."/>
            <person name="Castanera R."/>
            <person name="Culley D."/>
            <person name="Daum C."/>
            <person name="Ezra D."/>
            <person name="Gonzalez J."/>
            <person name="Henrissat B."/>
            <person name="Kuo A."/>
            <person name="Liang C."/>
            <person name="Lipzen A."/>
            <person name="Lutzoni F."/>
            <person name="Magnuson J."/>
            <person name="Mondo S."/>
            <person name="Nolan M."/>
            <person name="Ohm R."/>
            <person name="Pangilinan J."/>
            <person name="Park H.-J."/>
            <person name="Ramirez L."/>
            <person name="Alfaro M."/>
            <person name="Sun H."/>
            <person name="Tritt A."/>
            <person name="Yoshinaga Y."/>
            <person name="Zwiers L.-H."/>
            <person name="Turgeon B."/>
            <person name="Goodwin S."/>
            <person name="Spatafora J."/>
            <person name="Crous P."/>
            <person name="Grigoriev I."/>
        </authorList>
    </citation>
    <scope>NUCLEOTIDE SEQUENCE</scope>
    <source>
        <strain evidence="4">CBS 133067</strain>
    </source>
</reference>
<proteinExistence type="predicted"/>
<dbReference type="PANTHER" id="PTHR38793">
    <property type="entry name" value="SLATT_FUNGAL DOMAIN-CONTAINING PROTEIN-RELATED"/>
    <property type="match status" value="1"/>
</dbReference>
<comment type="caution">
    <text evidence="4">The sequence shown here is derived from an EMBL/GenBank/DDBJ whole genome shotgun (WGS) entry which is preliminary data.</text>
</comment>
<keyword evidence="5" id="KW-1185">Reference proteome</keyword>
<dbReference type="PANTHER" id="PTHR38793:SF3">
    <property type="entry name" value="SMODS AND SLOG-ASSOCIATING 2TM EFFECTOR DOMAIN-CONTAINING PROTEIN"/>
    <property type="match status" value="1"/>
</dbReference>
<dbReference type="Pfam" id="PF18142">
    <property type="entry name" value="SLATT_fungal"/>
    <property type="match status" value="1"/>
</dbReference>
<feature type="compositionally biased region" description="Basic and acidic residues" evidence="1">
    <location>
        <begin position="75"/>
        <end position="84"/>
    </location>
</feature>
<feature type="transmembrane region" description="Helical" evidence="2">
    <location>
        <begin position="354"/>
        <end position="373"/>
    </location>
</feature>
<dbReference type="OrthoDB" id="4472872at2759"/>
<evidence type="ECO:0000313" key="5">
    <source>
        <dbReference type="Proteomes" id="UP000799772"/>
    </source>
</evidence>
<organism evidence="4 5">
    <name type="scientific">Rhizodiscina lignyota</name>
    <dbReference type="NCBI Taxonomy" id="1504668"/>
    <lineage>
        <taxon>Eukaryota</taxon>
        <taxon>Fungi</taxon>
        <taxon>Dikarya</taxon>
        <taxon>Ascomycota</taxon>
        <taxon>Pezizomycotina</taxon>
        <taxon>Dothideomycetes</taxon>
        <taxon>Pleosporomycetidae</taxon>
        <taxon>Aulographales</taxon>
        <taxon>Rhizodiscinaceae</taxon>
        <taxon>Rhizodiscina</taxon>
    </lineage>
</organism>
<feature type="compositionally biased region" description="Basic and acidic residues" evidence="1">
    <location>
        <begin position="1"/>
        <end position="10"/>
    </location>
</feature>
<sequence length="470" mass="52244">MQSADSKDLRAASSQRPSSQRYSGSGRPRNAPTSPNPDPQSPHIQYQEPDPRQRFDAAYPSSTAQAQQASQSTDPRSRPRDSATVHHPPHVTRDYSNLRQEFSAAEPGVESQQNNRRYPDQPAASDPPAQSYPPIAYYQTSTYEPEQRFSRSSTVQDMQSSSQSDAQRPTRSASRGQAAQADLQRLSTTSTTAAKPPVVNDSVDPAPIKDPSDEPIDIEVFRALMGIPQEHGTPLALDSTRRAAAGDEPVTPKTPYEKTSPAQVVPQAISPPAKVKQPRSWRRYLLNILTFGLRREERDEEFYTSIYYSILQQQRINQRLYILYDLLTYICMIAQLIIAAVLIIIGALKGDYHIPVAVLGGVIAIINGVLALVKGQGFPNRFIQYLDSLRRVREDIEFTERELRAKRRIVTYGEIIALKDAYDQVRKDEGMNRPDFWSTGLDPKVGGGNVGKSSFPSKQSSQSKSAAAMV</sequence>
<feature type="compositionally biased region" description="Low complexity" evidence="1">
    <location>
        <begin position="120"/>
        <end position="134"/>
    </location>
</feature>
<name>A0A9P4IN46_9PEZI</name>
<feature type="compositionally biased region" description="Low complexity" evidence="1">
    <location>
        <begin position="61"/>
        <end position="73"/>
    </location>
</feature>
<evidence type="ECO:0000259" key="3">
    <source>
        <dbReference type="Pfam" id="PF18142"/>
    </source>
</evidence>